<comment type="caution">
    <text evidence="1">The sequence shown here is derived from an EMBL/GenBank/DDBJ whole genome shotgun (WGS) entry which is preliminary data.</text>
</comment>
<name>A0ABP7SDW4_9PSEU</name>
<reference evidence="2" key="1">
    <citation type="journal article" date="2019" name="Int. J. Syst. Evol. Microbiol.">
        <title>The Global Catalogue of Microorganisms (GCM) 10K type strain sequencing project: providing services to taxonomists for standard genome sequencing and annotation.</title>
        <authorList>
            <consortium name="The Broad Institute Genomics Platform"/>
            <consortium name="The Broad Institute Genome Sequencing Center for Infectious Disease"/>
            <person name="Wu L."/>
            <person name="Ma J."/>
        </authorList>
    </citation>
    <scope>NUCLEOTIDE SEQUENCE [LARGE SCALE GENOMIC DNA]</scope>
    <source>
        <strain evidence="2">JCM 17342</strain>
    </source>
</reference>
<dbReference type="Proteomes" id="UP001501747">
    <property type="component" value="Unassembled WGS sequence"/>
</dbReference>
<accession>A0ABP7SDW4</accession>
<evidence type="ECO:0000313" key="1">
    <source>
        <dbReference type="EMBL" id="GAA4010439.1"/>
    </source>
</evidence>
<evidence type="ECO:0008006" key="3">
    <source>
        <dbReference type="Google" id="ProtNLM"/>
    </source>
</evidence>
<evidence type="ECO:0000313" key="2">
    <source>
        <dbReference type="Proteomes" id="UP001501747"/>
    </source>
</evidence>
<sequence>MLLRHPNARHSHDIDLYHRQAADAEAAAVELRSAAEHDLGDMVTFVFGKCAALPEAAHGTRLLFSARIGGQESARVKVDLVVGLAPVAEPVLYQLEPPFPMPQGFPEPDPVVACYHPIDHLADKVCALFERHGPEHNLSTRVRDLVDIILIARRSSLDGELLRSALDSEVARRNGRAGITLTLPPEFAVPNPAWRTSYPTSAKDARDIAPYDSWEHSPAFVETLLNPVLAHDARPGTWSPTSLSWAMR</sequence>
<protein>
    <recommendedName>
        <fullName evidence="3">Nucleotidyltransferase AbiEii toxin of type IV toxin-antitoxin system</fullName>
    </recommendedName>
</protein>
<organism evidence="1 2">
    <name type="scientific">Allokutzneria multivorans</name>
    <dbReference type="NCBI Taxonomy" id="1142134"/>
    <lineage>
        <taxon>Bacteria</taxon>
        <taxon>Bacillati</taxon>
        <taxon>Actinomycetota</taxon>
        <taxon>Actinomycetes</taxon>
        <taxon>Pseudonocardiales</taxon>
        <taxon>Pseudonocardiaceae</taxon>
        <taxon>Allokutzneria</taxon>
    </lineage>
</organism>
<keyword evidence="2" id="KW-1185">Reference proteome</keyword>
<dbReference type="InterPro" id="IPR014942">
    <property type="entry name" value="AbiEii"/>
</dbReference>
<gene>
    <name evidence="1" type="ORF">GCM10022247_35810</name>
</gene>
<dbReference type="Pfam" id="PF08843">
    <property type="entry name" value="AbiEii"/>
    <property type="match status" value="1"/>
</dbReference>
<dbReference type="EMBL" id="BAABAL010000012">
    <property type="protein sequence ID" value="GAA4010439.1"/>
    <property type="molecule type" value="Genomic_DNA"/>
</dbReference>
<proteinExistence type="predicted"/>